<comment type="caution">
    <text evidence="1">The sequence shown here is derived from an EMBL/GenBank/DDBJ whole genome shotgun (WGS) entry which is preliminary data.</text>
</comment>
<keyword evidence="2" id="KW-1185">Reference proteome</keyword>
<dbReference type="Pfam" id="PF09952">
    <property type="entry name" value="AbiEi_2"/>
    <property type="match status" value="1"/>
</dbReference>
<protein>
    <submittedName>
        <fullName evidence="1">Uncharacterized protein</fullName>
    </submittedName>
</protein>
<proteinExistence type="predicted"/>
<sequence>MNEVDILNNAIHNLEKDIPLTWDWKMLDYNKDTGIDGELNIVINNQQTVLLVEVKRDVKNHQLFNIINYKNKFNNFLLVAEKLYPKVKKELRENQVNYLEGNGNVYINKDGLFLYIDTNKTDKPQKDKGNRAFTKTGLKVLFQFLLDPQLINQTQRDIAEITNVALGNIPLIINGLLETNLILKLNKNEYVINNYEEFLNKWITEFEQTLKPNIFKQRFRFQNNNQEWRNIHFNYEKTVWGGEPAGDIITNHLRPEKFTIYTKETNKELMLNYRLLPDNEGDIWVYDMFWTNNMNTNTAPEQLVYTDLMITNDKRCKETAKLIFNEYIQPNI</sequence>
<organism evidence="1 2">
    <name type="scientific">Confluentibacter flavum</name>
    <dbReference type="NCBI Taxonomy" id="1909700"/>
    <lineage>
        <taxon>Bacteria</taxon>
        <taxon>Pseudomonadati</taxon>
        <taxon>Bacteroidota</taxon>
        <taxon>Flavobacteriia</taxon>
        <taxon>Flavobacteriales</taxon>
        <taxon>Flavobacteriaceae</taxon>
        <taxon>Confluentibacter</taxon>
    </lineage>
</organism>
<name>A0A2N3HJT5_9FLAO</name>
<accession>A0A2N3HJT5</accession>
<dbReference type="InterPro" id="IPR019238">
    <property type="entry name" value="AbiEi_2"/>
</dbReference>
<dbReference type="RefSeq" id="WP_106659747.1">
    <property type="nucleotide sequence ID" value="NZ_PJEO01000034.1"/>
</dbReference>
<evidence type="ECO:0000313" key="1">
    <source>
        <dbReference type="EMBL" id="PKQ45098.1"/>
    </source>
</evidence>
<dbReference type="AlphaFoldDB" id="A0A2N3HJT5"/>
<dbReference type="OrthoDB" id="593981at2"/>
<reference evidence="1 2" key="1">
    <citation type="submission" date="2017-12" db="EMBL/GenBank/DDBJ databases">
        <title>Confluentibacter flavum sp. nov., isolated from the saline lake.</title>
        <authorList>
            <person name="Yu L."/>
        </authorList>
    </citation>
    <scope>NUCLEOTIDE SEQUENCE [LARGE SCALE GENOMIC DNA]</scope>
    <source>
        <strain evidence="1 2">3B</strain>
    </source>
</reference>
<evidence type="ECO:0000313" key="2">
    <source>
        <dbReference type="Proteomes" id="UP000233435"/>
    </source>
</evidence>
<gene>
    <name evidence="1" type="ORF">CSW08_09990</name>
</gene>
<dbReference type="Proteomes" id="UP000233435">
    <property type="component" value="Unassembled WGS sequence"/>
</dbReference>
<dbReference type="EMBL" id="PJEO01000034">
    <property type="protein sequence ID" value="PKQ45098.1"/>
    <property type="molecule type" value="Genomic_DNA"/>
</dbReference>